<proteinExistence type="inferred from homology"/>
<feature type="transmembrane region" description="Helical" evidence="11">
    <location>
        <begin position="6"/>
        <end position="24"/>
    </location>
</feature>
<sequence>MVPLTLYLAFPFIVYIFSMCLIVSQDPENNIQSHEEIHPDQATHSTTPPEVDKPHAQLNNWLPITASRKAKWWYSAFHNVTAMVGAGVLGLPFALSQLGWAPGVTAIVLSWIITFYSLWQLVQLHEVAPGRRFDRYPELGMYAFGPKLGYWTIMPLQLTVQVASSIVYAVTGGKSLKKSCELVFPDTFDEIRETYFILFFTVLQLVMSQSPNFNSLKGVSLLAAIMSFAYSMVACVASFIKGNEDHHSLQVTYGVRSHTAPGQAFDALNGIGTIAFAFAGHSVVLEIQATIPSTEEKPSKVPMWRGVTVAYVIVAICYISVSISGYWAFGIAVDDDVLVSLENPKWLIAAANFMVFLHVIGSYQVFAMPVFDTIESALVGSYRFKPSRALRLIARSSYVALVGFVGMCIPFFGGLLGFFGGLVFAATSYFVPCIMWLIIKRPKPWSFHWIASWTATIIGVSIAVLTPIGGLRQIILSFNSKPINLPHIIPLSTALRSTCRTELQPSNGIRPPESESLPDFCNIGDNFYMNSVRSEPETEELELSIRVKIMQFSSNGTNLSTSFLSYLCLLLKLFASCPPSWI</sequence>
<dbReference type="GO" id="GO:0009734">
    <property type="term" value="P:auxin-activated signaling pathway"/>
    <property type="evidence" value="ECO:0007669"/>
    <property type="project" value="UniProtKB-KW"/>
</dbReference>
<feature type="transmembrane region" description="Helical" evidence="11">
    <location>
        <begin position="392"/>
        <end position="412"/>
    </location>
</feature>
<feature type="transmembrane region" description="Helical" evidence="11">
    <location>
        <begin position="72"/>
        <end position="94"/>
    </location>
</feature>
<keyword evidence="9" id="KW-0927">Auxin signaling pathway</keyword>
<comment type="function">
    <text evidence="10">Carrier protein involved in proton-driven auxin influx. Mediates the formation of auxin gradient from developing leaves (site of auxin biosynthesis) to tips by contributing to the loading of auxin in vascular tissues and facilitating acropetal (base to tip) auxin transport within inner tissues of the root apex, and basipetal (tip to base) auxin transport within outer tissues of the root apex. May be involved in lateral roots and nodules formation.</text>
</comment>
<keyword evidence="8 11" id="KW-0472">Membrane</keyword>
<evidence type="ECO:0000256" key="10">
    <source>
        <dbReference type="ARBA" id="ARBA00045588"/>
    </source>
</evidence>
<evidence type="ECO:0000256" key="2">
    <source>
        <dbReference type="ARBA" id="ARBA00005590"/>
    </source>
</evidence>
<organism evidence="13 14">
    <name type="scientific">Cucurbita argyrosperma subsp. sororia</name>
    <dbReference type="NCBI Taxonomy" id="37648"/>
    <lineage>
        <taxon>Eukaryota</taxon>
        <taxon>Viridiplantae</taxon>
        <taxon>Streptophyta</taxon>
        <taxon>Embryophyta</taxon>
        <taxon>Tracheophyta</taxon>
        <taxon>Spermatophyta</taxon>
        <taxon>Magnoliopsida</taxon>
        <taxon>eudicotyledons</taxon>
        <taxon>Gunneridae</taxon>
        <taxon>Pentapetalae</taxon>
        <taxon>rosids</taxon>
        <taxon>fabids</taxon>
        <taxon>Cucurbitales</taxon>
        <taxon>Cucurbitaceae</taxon>
        <taxon>Cucurbiteae</taxon>
        <taxon>Cucurbita</taxon>
    </lineage>
</organism>
<dbReference type="EMBL" id="JAGKQH010000004">
    <property type="protein sequence ID" value="KAG6602734.1"/>
    <property type="molecule type" value="Genomic_DNA"/>
</dbReference>
<comment type="caution">
    <text evidence="13">The sequence shown here is derived from an EMBL/GenBank/DDBJ whole genome shotgun (WGS) entry which is preliminary data.</text>
</comment>
<dbReference type="GO" id="GO:0015293">
    <property type="term" value="F:symporter activity"/>
    <property type="evidence" value="ECO:0007669"/>
    <property type="project" value="UniProtKB-KW"/>
</dbReference>
<evidence type="ECO:0000256" key="6">
    <source>
        <dbReference type="ARBA" id="ARBA00022970"/>
    </source>
</evidence>
<evidence type="ECO:0000313" key="13">
    <source>
        <dbReference type="EMBL" id="KAG6602734.1"/>
    </source>
</evidence>
<evidence type="ECO:0000256" key="7">
    <source>
        <dbReference type="ARBA" id="ARBA00022989"/>
    </source>
</evidence>
<dbReference type="PANTHER" id="PTHR48017">
    <property type="entry name" value="OS05G0424000 PROTEIN-RELATED"/>
    <property type="match status" value="1"/>
</dbReference>
<evidence type="ECO:0000259" key="12">
    <source>
        <dbReference type="Pfam" id="PF01490"/>
    </source>
</evidence>
<feature type="transmembrane region" description="Helical" evidence="11">
    <location>
        <begin position="349"/>
        <end position="371"/>
    </location>
</feature>
<feature type="transmembrane region" description="Helical" evidence="11">
    <location>
        <begin position="418"/>
        <end position="438"/>
    </location>
</feature>
<dbReference type="GO" id="GO:0006865">
    <property type="term" value="P:amino acid transport"/>
    <property type="evidence" value="ECO:0007669"/>
    <property type="project" value="UniProtKB-KW"/>
</dbReference>
<name>A0AAV6NU27_9ROSI</name>
<gene>
    <name evidence="13" type="ORF">SDJN03_07967</name>
</gene>
<evidence type="ECO:0000256" key="1">
    <source>
        <dbReference type="ARBA" id="ARBA00004127"/>
    </source>
</evidence>
<evidence type="ECO:0000256" key="8">
    <source>
        <dbReference type="ARBA" id="ARBA00023136"/>
    </source>
</evidence>
<dbReference type="InterPro" id="IPR013057">
    <property type="entry name" value="AA_transpt_TM"/>
</dbReference>
<evidence type="ECO:0000256" key="4">
    <source>
        <dbReference type="ARBA" id="ARBA00022692"/>
    </source>
</evidence>
<comment type="subcellular location">
    <subcellularLocation>
        <location evidence="1">Endomembrane system</location>
        <topology evidence="1">Multi-pass membrane protein</topology>
    </subcellularLocation>
</comment>
<keyword evidence="5" id="KW-0769">Symport</keyword>
<keyword evidence="7 11" id="KW-1133">Transmembrane helix</keyword>
<dbReference type="GO" id="GO:0012505">
    <property type="term" value="C:endomembrane system"/>
    <property type="evidence" value="ECO:0007669"/>
    <property type="project" value="UniProtKB-SubCell"/>
</dbReference>
<keyword evidence="4 11" id="KW-0812">Transmembrane</keyword>
<evidence type="ECO:0000313" key="14">
    <source>
        <dbReference type="Proteomes" id="UP000685013"/>
    </source>
</evidence>
<dbReference type="AlphaFoldDB" id="A0AAV6NU27"/>
<dbReference type="Pfam" id="PF01490">
    <property type="entry name" value="Aa_trans"/>
    <property type="match status" value="1"/>
</dbReference>
<evidence type="ECO:0000256" key="3">
    <source>
        <dbReference type="ARBA" id="ARBA00022448"/>
    </source>
</evidence>
<dbReference type="Proteomes" id="UP000685013">
    <property type="component" value="Chromosome 4"/>
</dbReference>
<feature type="transmembrane region" description="Helical" evidence="11">
    <location>
        <begin position="219"/>
        <end position="240"/>
    </location>
</feature>
<feature type="transmembrane region" description="Helical" evidence="11">
    <location>
        <begin position="308"/>
        <end position="329"/>
    </location>
</feature>
<reference evidence="13 14" key="1">
    <citation type="journal article" date="2021" name="Hortic Res">
        <title>The domestication of Cucurbita argyrosperma as revealed by the genome of its wild relative.</title>
        <authorList>
            <person name="Barrera-Redondo J."/>
            <person name="Sanchez-de la Vega G."/>
            <person name="Aguirre-Liguori J.A."/>
            <person name="Castellanos-Morales G."/>
            <person name="Gutierrez-Guerrero Y.T."/>
            <person name="Aguirre-Dugua X."/>
            <person name="Aguirre-Planter E."/>
            <person name="Tenaillon M.I."/>
            <person name="Lira-Saade R."/>
            <person name="Eguiarte L.E."/>
        </authorList>
    </citation>
    <scope>NUCLEOTIDE SEQUENCE [LARGE SCALE GENOMIC DNA]</scope>
    <source>
        <strain evidence="13">JBR-2021</strain>
    </source>
</reference>
<evidence type="ECO:0000256" key="5">
    <source>
        <dbReference type="ARBA" id="ARBA00022847"/>
    </source>
</evidence>
<keyword evidence="3" id="KW-0813">Transport</keyword>
<feature type="domain" description="Amino acid transporter transmembrane" evidence="12">
    <location>
        <begin position="69"/>
        <end position="469"/>
    </location>
</feature>
<feature type="transmembrane region" description="Helical" evidence="11">
    <location>
        <begin position="450"/>
        <end position="471"/>
    </location>
</feature>
<keyword evidence="6" id="KW-0029">Amino-acid transport</keyword>
<evidence type="ECO:0000256" key="11">
    <source>
        <dbReference type="SAM" id="Phobius"/>
    </source>
</evidence>
<evidence type="ECO:0000256" key="9">
    <source>
        <dbReference type="ARBA" id="ARBA00023294"/>
    </source>
</evidence>
<keyword evidence="14" id="KW-1185">Reference proteome</keyword>
<comment type="similarity">
    <text evidence="2">Belongs to the amino acid/polyamine transporter 2 family. Amino acid/auxin permease (AAAP) (TC 2.A.18.1) subfamily.</text>
</comment>
<feature type="transmembrane region" description="Helical" evidence="11">
    <location>
        <begin position="267"/>
        <end position="287"/>
    </location>
</feature>
<accession>A0AAV6NU27</accession>
<protein>
    <submittedName>
        <fullName evidence="13">Lysine histidine transporter-like 5</fullName>
    </submittedName>
</protein>
<feature type="transmembrane region" description="Helical" evidence="11">
    <location>
        <begin position="100"/>
        <end position="122"/>
    </location>
</feature>
<feature type="non-terminal residue" evidence="13">
    <location>
        <position position="1"/>
    </location>
</feature>